<organism evidence="1 2">
    <name type="scientific">Psychromicrobium lacuslunae</name>
    <dbReference type="NCBI Taxonomy" id="1618207"/>
    <lineage>
        <taxon>Bacteria</taxon>
        <taxon>Bacillati</taxon>
        <taxon>Actinomycetota</taxon>
        <taxon>Actinomycetes</taxon>
        <taxon>Micrococcales</taxon>
        <taxon>Micrococcaceae</taxon>
        <taxon>Psychromicrobium</taxon>
    </lineage>
</organism>
<dbReference type="OrthoDB" id="3376896at2"/>
<evidence type="ECO:0000313" key="2">
    <source>
        <dbReference type="Proteomes" id="UP000061839"/>
    </source>
</evidence>
<dbReference type="STRING" id="1618207.UM93_03155"/>
<keyword evidence="1" id="KW-0808">Transferase</keyword>
<dbReference type="GO" id="GO:0032259">
    <property type="term" value="P:methylation"/>
    <property type="evidence" value="ECO:0007669"/>
    <property type="project" value="UniProtKB-KW"/>
</dbReference>
<dbReference type="Gene3D" id="1.20.120.450">
    <property type="entry name" value="dinb family like domain"/>
    <property type="match status" value="1"/>
</dbReference>
<sequence>MTITPDEKDWTWVLQRPCPECGFEAGSVTPATTASSLPELLPRWRAVLRRPEVAERRDPQRWSDLEYGCHVRDVFSIFDQRLNLMLRHDDPLFENWDQDQTAADSHYAQQDPEQVSAELLSAGREIAAGFAAIRPEQWQRTGRRSNGSVFTIETLSGYFLHDVVHHLHDVNG</sequence>
<dbReference type="PATRIC" id="fig|1618207.4.peg.647"/>
<evidence type="ECO:0000313" key="1">
    <source>
        <dbReference type="EMBL" id="AJT40768.1"/>
    </source>
</evidence>
<name>A0A0D4BWR8_9MICC</name>
<dbReference type="InterPro" id="IPR034660">
    <property type="entry name" value="DinB/YfiT-like"/>
</dbReference>
<keyword evidence="1" id="KW-0489">Methyltransferase</keyword>
<dbReference type="RefSeq" id="WP_045073610.1">
    <property type="nucleotide sequence ID" value="NZ_CP011005.1"/>
</dbReference>
<proteinExistence type="predicted"/>
<dbReference type="HOGENOM" id="CLU_105789_0_0_11"/>
<accession>A0A0D4BWR8</accession>
<dbReference type="SUPFAM" id="SSF109854">
    <property type="entry name" value="DinB/YfiT-like putative metalloenzymes"/>
    <property type="match status" value="1"/>
</dbReference>
<gene>
    <name evidence="1" type="ORF">UM93_03155</name>
</gene>
<protein>
    <submittedName>
        <fullName evidence="1">Methyltransferase type 12</fullName>
    </submittedName>
</protein>
<dbReference type="KEGG" id="ari:UM93_03155"/>
<dbReference type="EMBL" id="CP011005">
    <property type="protein sequence ID" value="AJT40768.1"/>
    <property type="molecule type" value="Genomic_DNA"/>
</dbReference>
<reference evidence="1 2" key="1">
    <citation type="journal article" date="2015" name="Genome Announc.">
        <title>Complete Genome Sequencing of Protease-Producing Novel Arthrobacter sp. Strain IHBB 11108 Using PacBio Single-Molecule Real-Time Sequencing Technology.</title>
        <authorList>
            <person name="Kiran S."/>
            <person name="Swarnkar M.K."/>
            <person name="Pal M."/>
            <person name="Thakur R."/>
            <person name="Tewari R."/>
            <person name="Singh A.K."/>
            <person name="Gulati A."/>
        </authorList>
    </citation>
    <scope>NUCLEOTIDE SEQUENCE [LARGE SCALE GENOMIC DNA]</scope>
    <source>
        <strain evidence="1 2">IHBB 11108</strain>
    </source>
</reference>
<keyword evidence="2" id="KW-1185">Reference proteome</keyword>
<dbReference type="Proteomes" id="UP000061839">
    <property type="component" value="Chromosome"/>
</dbReference>
<dbReference type="GO" id="GO:0008168">
    <property type="term" value="F:methyltransferase activity"/>
    <property type="evidence" value="ECO:0007669"/>
    <property type="project" value="UniProtKB-KW"/>
</dbReference>
<dbReference type="AlphaFoldDB" id="A0A0D4BWR8"/>